<evidence type="ECO:0000256" key="7">
    <source>
        <dbReference type="ARBA" id="ARBA00022771"/>
    </source>
</evidence>
<organism evidence="20 21">
    <name type="scientific">Pseudocercospora eumusae</name>
    <dbReference type="NCBI Taxonomy" id="321146"/>
    <lineage>
        <taxon>Eukaryota</taxon>
        <taxon>Fungi</taxon>
        <taxon>Dikarya</taxon>
        <taxon>Ascomycota</taxon>
        <taxon>Pezizomycotina</taxon>
        <taxon>Dothideomycetes</taxon>
        <taxon>Dothideomycetidae</taxon>
        <taxon>Mycosphaerellales</taxon>
        <taxon>Mycosphaerellaceae</taxon>
        <taxon>Pseudocercospora</taxon>
    </lineage>
</organism>
<evidence type="ECO:0000259" key="19">
    <source>
        <dbReference type="PROSITE" id="PS50103"/>
    </source>
</evidence>
<evidence type="ECO:0000256" key="9">
    <source>
        <dbReference type="ARBA" id="ARBA00022884"/>
    </source>
</evidence>
<keyword evidence="9 15" id="KW-0694">RNA-binding</keyword>
<keyword evidence="5 16" id="KW-0479">Metal-binding</keyword>
<dbReference type="InterPro" id="IPR039171">
    <property type="entry name" value="Cwc2/Slt11"/>
</dbReference>
<keyword evidence="8 16" id="KW-0862">Zinc</keyword>
<dbReference type="Pfam" id="PF00076">
    <property type="entry name" value="RRM_1"/>
    <property type="match status" value="1"/>
</dbReference>
<evidence type="ECO:0000256" key="8">
    <source>
        <dbReference type="ARBA" id="ARBA00022833"/>
    </source>
</evidence>
<dbReference type="InterPro" id="IPR036855">
    <property type="entry name" value="Znf_CCCH_sf"/>
</dbReference>
<dbReference type="Proteomes" id="UP000070133">
    <property type="component" value="Unassembled WGS sequence"/>
</dbReference>
<dbReference type="InterPro" id="IPR032297">
    <property type="entry name" value="Torus"/>
</dbReference>
<feature type="compositionally biased region" description="Polar residues" evidence="17">
    <location>
        <begin position="15"/>
        <end position="26"/>
    </location>
</feature>
<evidence type="ECO:0000256" key="11">
    <source>
        <dbReference type="ARBA" id="ARBA00023242"/>
    </source>
</evidence>
<dbReference type="PANTHER" id="PTHR14089:SF2">
    <property type="entry name" value="PRE-MRNA-SPLICING FACTOR CWC2"/>
    <property type="match status" value="1"/>
</dbReference>
<evidence type="ECO:0000256" key="1">
    <source>
        <dbReference type="ARBA" id="ARBA00004123"/>
    </source>
</evidence>
<keyword evidence="11" id="KW-0539">Nucleus</keyword>
<dbReference type="EMBL" id="LFZN01000044">
    <property type="protein sequence ID" value="KXT02247.1"/>
    <property type="molecule type" value="Genomic_DNA"/>
</dbReference>
<dbReference type="SUPFAM" id="SSF54928">
    <property type="entry name" value="RNA-binding domain, RBD"/>
    <property type="match status" value="1"/>
</dbReference>
<evidence type="ECO:0000256" key="3">
    <source>
        <dbReference type="ARBA" id="ARBA00017295"/>
    </source>
</evidence>
<keyword evidence="7 16" id="KW-0863">Zinc-finger</keyword>
<feature type="compositionally biased region" description="Basic residues" evidence="17">
    <location>
        <begin position="36"/>
        <end position="50"/>
    </location>
</feature>
<evidence type="ECO:0000256" key="13">
    <source>
        <dbReference type="ARBA" id="ARBA00025224"/>
    </source>
</evidence>
<name>A0A139HIN8_9PEZI</name>
<dbReference type="GO" id="GO:0017070">
    <property type="term" value="F:U6 snRNA binding"/>
    <property type="evidence" value="ECO:0007669"/>
    <property type="project" value="TreeGrafter"/>
</dbReference>
<keyword evidence="6" id="KW-0747">Spliceosome</keyword>
<dbReference type="Gene3D" id="3.30.70.330">
    <property type="match status" value="1"/>
</dbReference>
<dbReference type="FunFam" id="3.30.70.330:FF:000249">
    <property type="entry name" value="Pre-mRNA-splicing factor CWC2, variant"/>
    <property type="match status" value="1"/>
</dbReference>
<evidence type="ECO:0000256" key="5">
    <source>
        <dbReference type="ARBA" id="ARBA00022723"/>
    </source>
</evidence>
<dbReference type="AlphaFoldDB" id="A0A139HIN8"/>
<evidence type="ECO:0000256" key="2">
    <source>
        <dbReference type="ARBA" id="ARBA00008024"/>
    </source>
</evidence>
<feature type="region of interest" description="Disordered" evidence="17">
    <location>
        <begin position="1"/>
        <end position="68"/>
    </location>
</feature>
<comment type="similarity">
    <text evidence="2">Belongs to the RRM CWC2 family.</text>
</comment>
<feature type="region of interest" description="Disordered" evidence="17">
    <location>
        <begin position="355"/>
        <end position="427"/>
    </location>
</feature>
<evidence type="ECO:0000256" key="6">
    <source>
        <dbReference type="ARBA" id="ARBA00022728"/>
    </source>
</evidence>
<dbReference type="GO" id="GO:0008380">
    <property type="term" value="P:RNA splicing"/>
    <property type="evidence" value="ECO:0007669"/>
    <property type="project" value="UniProtKB-KW"/>
</dbReference>
<dbReference type="CDD" id="cd12360">
    <property type="entry name" value="RRM_cwf2"/>
    <property type="match status" value="1"/>
</dbReference>
<accession>A0A139HIN8</accession>
<comment type="function">
    <text evidence="13">Involved in the first step of pre-mRNA splicing. Required for cell growth and cell cycle control. Plays a role in the levels of the U1, U4, U5 and U6 snRNAs and the maintenance of the U4/U6 snRNA complex. May provide the link between the 'nineteen complex' NTC spliceosome protein complex and the spliceosome through the U6 snRNA. Associates predominantly with U6 snRNAs in assembled active spliceosomes. Binds directly to the internal stem-loop (ISL) domain of the U6 snRNA and to the pre-mRNA intron near the 5' splice site during the activation and catalytic phases of the spliceosome cycle.</text>
</comment>
<dbReference type="OrthoDB" id="10251848at2759"/>
<evidence type="ECO:0000256" key="12">
    <source>
        <dbReference type="ARBA" id="ARBA00023306"/>
    </source>
</evidence>
<evidence type="ECO:0000256" key="4">
    <source>
        <dbReference type="ARBA" id="ARBA00022664"/>
    </source>
</evidence>
<reference evidence="20 21" key="1">
    <citation type="submission" date="2015-07" db="EMBL/GenBank/DDBJ databases">
        <title>Comparative genomics of the Sigatoka disease complex on banana suggests a link between parallel evolutionary changes in Pseudocercospora fijiensis and Pseudocercospora eumusae and increased virulence on the banana host.</title>
        <authorList>
            <person name="Chang T.-C."/>
            <person name="Salvucci A."/>
            <person name="Crous P.W."/>
            <person name="Stergiopoulos I."/>
        </authorList>
    </citation>
    <scope>NUCLEOTIDE SEQUENCE [LARGE SCALE GENOMIC DNA]</scope>
    <source>
        <strain evidence="20 21">CBS 114824</strain>
    </source>
</reference>
<dbReference type="GO" id="GO:0071007">
    <property type="term" value="C:U2-type catalytic step 2 spliceosome"/>
    <property type="evidence" value="ECO:0007669"/>
    <property type="project" value="TreeGrafter"/>
</dbReference>
<dbReference type="InterPro" id="IPR000504">
    <property type="entry name" value="RRM_dom"/>
</dbReference>
<dbReference type="PROSITE" id="PS50102">
    <property type="entry name" value="RRM"/>
    <property type="match status" value="1"/>
</dbReference>
<feature type="domain" description="C3H1-type" evidence="19">
    <location>
        <begin position="112"/>
        <end position="138"/>
    </location>
</feature>
<evidence type="ECO:0000256" key="16">
    <source>
        <dbReference type="PROSITE-ProRule" id="PRU00723"/>
    </source>
</evidence>
<dbReference type="GO" id="GO:0000974">
    <property type="term" value="C:Prp19 complex"/>
    <property type="evidence" value="ECO:0007669"/>
    <property type="project" value="TreeGrafter"/>
</dbReference>
<dbReference type="GO" id="GO:0071006">
    <property type="term" value="C:U2-type catalytic step 1 spliceosome"/>
    <property type="evidence" value="ECO:0007669"/>
    <property type="project" value="TreeGrafter"/>
</dbReference>
<dbReference type="SUPFAM" id="SSF90229">
    <property type="entry name" value="CCCH zinc finger"/>
    <property type="match status" value="1"/>
</dbReference>
<comment type="caution">
    <text evidence="20">The sequence shown here is derived from an EMBL/GenBank/DDBJ whole genome shotgun (WGS) entry which is preliminary data.</text>
</comment>
<evidence type="ECO:0000256" key="15">
    <source>
        <dbReference type="PROSITE-ProRule" id="PRU00176"/>
    </source>
</evidence>
<dbReference type="STRING" id="321146.A0A139HIN8"/>
<dbReference type="InterPro" id="IPR012677">
    <property type="entry name" value="Nucleotide-bd_a/b_plait_sf"/>
</dbReference>
<dbReference type="InterPro" id="IPR034181">
    <property type="entry name" value="Cwc2_RRM"/>
</dbReference>
<dbReference type="InterPro" id="IPR035979">
    <property type="entry name" value="RBD_domain_sf"/>
</dbReference>
<dbReference type="InterPro" id="IPR000571">
    <property type="entry name" value="Znf_CCCH"/>
</dbReference>
<sequence length="427" mass="47123">MADVDIEAPAAAFEDTTQPATETALTKTDGHGTVQKVKKTKIVKRKRRPARPQQDPSTFKTEPPPQTGTIFNIWYNKWSGGDREDAFSSKHQAKGRCNVALDSGYTKADKVPGSYFCLFFARGLCPKGQDCEYLHRLPNSRIGKEGGLGDIFPSNVDCFGRDKFSDYRDDMGGVGSFMRVNRTLYVGRIHVTDDIEEVVARHFQEWGQIERIRVLPSRGVAFVTYVHLANSEFAKEAMAHQSLDHDETLNVRWATVDPNPVAQKREVRKIEEQAAEAIRRALPASYVAELEGRKWEGADPEEERKRRKIDGSFGLQGYNAPDHVWYASEKARIEAGAQQGQLEVAQERMLLEEAQQVSGDTEPNSDNDEPLQIKGNGQPSTGGILGGNTLAALQGLKAGTSNGTGDRKAPDKPAGPLVDYGSDSDDD</sequence>
<keyword evidence="4" id="KW-0507">mRNA processing</keyword>
<comment type="subcellular location">
    <subcellularLocation>
        <location evidence="1">Nucleus</location>
    </subcellularLocation>
</comment>
<gene>
    <name evidence="20" type="ORF">AC578_5080</name>
</gene>
<evidence type="ECO:0000256" key="10">
    <source>
        <dbReference type="ARBA" id="ARBA00023187"/>
    </source>
</evidence>
<evidence type="ECO:0000256" key="14">
    <source>
        <dbReference type="ARBA" id="ARBA00072313"/>
    </source>
</evidence>
<protein>
    <recommendedName>
        <fullName evidence="3">Pre-mRNA-splicing factor CWC2</fullName>
    </recommendedName>
    <alternativeName>
        <fullName evidence="14">Pre-mRNA-splicing factor cwc2</fullName>
    </alternativeName>
</protein>
<keyword evidence="12" id="KW-0131">Cell cycle</keyword>
<evidence type="ECO:0000313" key="20">
    <source>
        <dbReference type="EMBL" id="KXT02247.1"/>
    </source>
</evidence>
<dbReference type="GO" id="GO:0006397">
    <property type="term" value="P:mRNA processing"/>
    <property type="evidence" value="ECO:0007669"/>
    <property type="project" value="UniProtKB-KW"/>
</dbReference>
<dbReference type="Pfam" id="PF16131">
    <property type="entry name" value="Torus"/>
    <property type="match status" value="1"/>
</dbReference>
<dbReference type="PANTHER" id="PTHR14089">
    <property type="entry name" value="PRE-MRNA-SPLICING FACTOR RBM22"/>
    <property type="match status" value="1"/>
</dbReference>
<evidence type="ECO:0000256" key="17">
    <source>
        <dbReference type="SAM" id="MobiDB-lite"/>
    </source>
</evidence>
<dbReference type="GO" id="GO:0036002">
    <property type="term" value="F:pre-mRNA binding"/>
    <property type="evidence" value="ECO:0007669"/>
    <property type="project" value="TreeGrafter"/>
</dbReference>
<keyword evidence="10" id="KW-0508">mRNA splicing</keyword>
<dbReference type="PROSITE" id="PS50103">
    <property type="entry name" value="ZF_C3H1"/>
    <property type="match status" value="1"/>
</dbReference>
<dbReference type="GO" id="GO:0008270">
    <property type="term" value="F:zinc ion binding"/>
    <property type="evidence" value="ECO:0007669"/>
    <property type="project" value="UniProtKB-KW"/>
</dbReference>
<proteinExistence type="inferred from homology"/>
<evidence type="ECO:0000259" key="18">
    <source>
        <dbReference type="PROSITE" id="PS50102"/>
    </source>
</evidence>
<keyword evidence="21" id="KW-1185">Reference proteome</keyword>
<feature type="domain" description="RRM" evidence="18">
    <location>
        <begin position="182"/>
        <end position="256"/>
    </location>
</feature>
<evidence type="ECO:0000313" key="21">
    <source>
        <dbReference type="Proteomes" id="UP000070133"/>
    </source>
</evidence>
<feature type="zinc finger region" description="C3H1-type" evidence="16">
    <location>
        <begin position="112"/>
        <end position="138"/>
    </location>
</feature>
<dbReference type="SMART" id="SM00360">
    <property type="entry name" value="RRM"/>
    <property type="match status" value="1"/>
</dbReference>